<evidence type="ECO:0000313" key="2">
    <source>
        <dbReference type="Proteomes" id="UP000814033"/>
    </source>
</evidence>
<reference evidence="1" key="1">
    <citation type="submission" date="2021-02" db="EMBL/GenBank/DDBJ databases">
        <authorList>
            <consortium name="DOE Joint Genome Institute"/>
            <person name="Ahrendt S."/>
            <person name="Looney B.P."/>
            <person name="Miyauchi S."/>
            <person name="Morin E."/>
            <person name="Drula E."/>
            <person name="Courty P.E."/>
            <person name="Chicoki N."/>
            <person name="Fauchery L."/>
            <person name="Kohler A."/>
            <person name="Kuo A."/>
            <person name="Labutti K."/>
            <person name="Pangilinan J."/>
            <person name="Lipzen A."/>
            <person name="Riley R."/>
            <person name="Andreopoulos W."/>
            <person name="He G."/>
            <person name="Johnson J."/>
            <person name="Barry K.W."/>
            <person name="Grigoriev I.V."/>
            <person name="Nagy L."/>
            <person name="Hibbett D."/>
            <person name="Henrissat B."/>
            <person name="Matheny P.B."/>
            <person name="Labbe J."/>
            <person name="Martin F."/>
        </authorList>
    </citation>
    <scope>NUCLEOTIDE SEQUENCE</scope>
    <source>
        <strain evidence="1">FP105234-sp</strain>
    </source>
</reference>
<organism evidence="1 2">
    <name type="scientific">Auriscalpium vulgare</name>
    <dbReference type="NCBI Taxonomy" id="40419"/>
    <lineage>
        <taxon>Eukaryota</taxon>
        <taxon>Fungi</taxon>
        <taxon>Dikarya</taxon>
        <taxon>Basidiomycota</taxon>
        <taxon>Agaricomycotina</taxon>
        <taxon>Agaricomycetes</taxon>
        <taxon>Russulales</taxon>
        <taxon>Auriscalpiaceae</taxon>
        <taxon>Auriscalpium</taxon>
    </lineage>
</organism>
<gene>
    <name evidence="1" type="ORF">FA95DRAFT_640882</name>
</gene>
<reference evidence="1" key="2">
    <citation type="journal article" date="2022" name="New Phytol.">
        <title>Evolutionary transition to the ectomycorrhizal habit in the genomes of a hyperdiverse lineage of mushroom-forming fungi.</title>
        <authorList>
            <person name="Looney B."/>
            <person name="Miyauchi S."/>
            <person name="Morin E."/>
            <person name="Drula E."/>
            <person name="Courty P.E."/>
            <person name="Kohler A."/>
            <person name="Kuo A."/>
            <person name="LaButti K."/>
            <person name="Pangilinan J."/>
            <person name="Lipzen A."/>
            <person name="Riley R."/>
            <person name="Andreopoulos W."/>
            <person name="He G."/>
            <person name="Johnson J."/>
            <person name="Nolan M."/>
            <person name="Tritt A."/>
            <person name="Barry K.W."/>
            <person name="Grigoriev I.V."/>
            <person name="Nagy L.G."/>
            <person name="Hibbett D."/>
            <person name="Henrissat B."/>
            <person name="Matheny P.B."/>
            <person name="Labbe J."/>
            <person name="Martin F.M."/>
        </authorList>
    </citation>
    <scope>NUCLEOTIDE SEQUENCE</scope>
    <source>
        <strain evidence="1">FP105234-sp</strain>
    </source>
</reference>
<sequence>MDLHIDPGWALVPETLEGVSQPYVHIDLNPPLAIRLPTELLLQIFSLCTRKQPGNDDGPFNPTSTIILTHVCQRWRAVALDYPLLWSTISFRTPYLARLMLDRSQDAPLIIRCDFVRENEIESQVAPIYKAARRALRHSSRAKEISLRSRSGKQLAKLVSDTRPPGEMLESLSLLGVAERYYNTVFDLPVDLFARAPVWPLRKLVLERVKLPPNVLPRHCAHLVHLELHYVTPLSVEDVLHIARAASNTLEVLILDLVPLSLSTELPTEPIPVPRIRRLHLNCTFGDLRANSAFGLLPLLTIPPTASIRLQVLLSGLWLTAPPLMAPTLVTHAAKGAPLRAILISQANLYRRRGLRLHAWTSTAAPTFFHTDDMPLPKLDVQIVREPDGDNTSLHRALLDLIGALPLHTVRSATIARLDSIPAGLFTTVLPALAALEEITVHGSSALHALCSMPSAAHEPPLVQMAGLHTLAVYEAVGAGDFRPLRRTLQQRIDLGIRLPSLVVCYSNVVRSVMEGFAGLAGEVLWDGSVSGMQTVPVPMEVEATMELPVAF</sequence>
<dbReference type="EMBL" id="MU275863">
    <property type="protein sequence ID" value="KAI0050280.1"/>
    <property type="molecule type" value="Genomic_DNA"/>
</dbReference>
<protein>
    <submittedName>
        <fullName evidence="1">Uncharacterized protein</fullName>
    </submittedName>
</protein>
<evidence type="ECO:0000313" key="1">
    <source>
        <dbReference type="EMBL" id="KAI0050280.1"/>
    </source>
</evidence>
<proteinExistence type="predicted"/>
<keyword evidence="2" id="KW-1185">Reference proteome</keyword>
<name>A0ACB8S349_9AGAM</name>
<comment type="caution">
    <text evidence="1">The sequence shown here is derived from an EMBL/GenBank/DDBJ whole genome shotgun (WGS) entry which is preliminary data.</text>
</comment>
<accession>A0ACB8S349</accession>
<dbReference type="Proteomes" id="UP000814033">
    <property type="component" value="Unassembled WGS sequence"/>
</dbReference>